<proteinExistence type="predicted"/>
<name>A0A4R8DHB5_9BACT</name>
<reference evidence="1 2" key="1">
    <citation type="submission" date="2019-03" db="EMBL/GenBank/DDBJ databases">
        <title>Genomic Encyclopedia of Type Strains, Phase IV (KMG-IV): sequencing the most valuable type-strain genomes for metagenomic binning, comparative biology and taxonomic classification.</title>
        <authorList>
            <person name="Goeker M."/>
        </authorList>
    </citation>
    <scope>NUCLEOTIDE SEQUENCE [LARGE SCALE GENOMIC DNA]</scope>
    <source>
        <strain evidence="1 2">DSM 100059</strain>
    </source>
</reference>
<organism evidence="1 2">
    <name type="scientific">Dinghuibacter silviterrae</name>
    <dbReference type="NCBI Taxonomy" id="1539049"/>
    <lineage>
        <taxon>Bacteria</taxon>
        <taxon>Pseudomonadati</taxon>
        <taxon>Bacteroidota</taxon>
        <taxon>Chitinophagia</taxon>
        <taxon>Chitinophagales</taxon>
        <taxon>Chitinophagaceae</taxon>
        <taxon>Dinghuibacter</taxon>
    </lineage>
</organism>
<dbReference type="EMBL" id="SODV01000002">
    <property type="protein sequence ID" value="TDW97103.1"/>
    <property type="molecule type" value="Genomic_DNA"/>
</dbReference>
<keyword evidence="2" id="KW-1185">Reference proteome</keyword>
<protein>
    <submittedName>
        <fullName evidence="1">Uncharacterized protein</fullName>
    </submittedName>
</protein>
<accession>A0A4R8DHB5</accession>
<dbReference type="AlphaFoldDB" id="A0A4R8DHB5"/>
<evidence type="ECO:0000313" key="1">
    <source>
        <dbReference type="EMBL" id="TDW97103.1"/>
    </source>
</evidence>
<comment type="caution">
    <text evidence="1">The sequence shown here is derived from an EMBL/GenBank/DDBJ whole genome shotgun (WGS) entry which is preliminary data.</text>
</comment>
<sequence>MPTFDELIATEIAMLKFKGYSEKGLHAFSNPGDYHRRLSELVSTTMASLHKDDEFKRLSFPVYGYFRDDQDVVRFSFKFKVGPRYPFIYQEELSARLGDIGTQYDIADPFKNLKRPTAIHEELLGRQRFMQQIQQFTRSVRDYPEPAVRDDLDQMAAEQREALQKAGYLPVFPSPQTERFEHLLREQLLTGIEHHPDKHHLFVLRLDQKKSPTGYPLRARFAFRFIPTEMTLSLEGLHGQTGPHMRAYSFPGNTDPPSVFNVSMDLHLDRAMEKAQQLVNRQPPKGGLRLS</sequence>
<evidence type="ECO:0000313" key="2">
    <source>
        <dbReference type="Proteomes" id="UP000294498"/>
    </source>
</evidence>
<gene>
    <name evidence="1" type="ORF">EDB95_4944</name>
</gene>
<dbReference type="RefSeq" id="WP_133998728.1">
    <property type="nucleotide sequence ID" value="NZ_SODV01000002.1"/>
</dbReference>
<dbReference type="Proteomes" id="UP000294498">
    <property type="component" value="Unassembled WGS sequence"/>
</dbReference>